<evidence type="ECO:0000256" key="3">
    <source>
        <dbReference type="ARBA" id="ARBA00006906"/>
    </source>
</evidence>
<dbReference type="EC" id="4.1.2.14" evidence="5"/>
<dbReference type="InterPro" id="IPR031338">
    <property type="entry name" value="KDPG/KHG_AS_2"/>
</dbReference>
<gene>
    <name evidence="9" type="primary">eda</name>
    <name evidence="9" type="ORF">HC031_24770</name>
</gene>
<dbReference type="SUPFAM" id="SSF51569">
    <property type="entry name" value="Aldolase"/>
    <property type="match status" value="1"/>
</dbReference>
<keyword evidence="10" id="KW-1185">Reference proteome</keyword>
<keyword evidence="6 9" id="KW-0456">Lyase</keyword>
<organism evidence="9 10">
    <name type="scientific">Planosporangium thailandense</name>
    <dbReference type="NCBI Taxonomy" id="765197"/>
    <lineage>
        <taxon>Bacteria</taxon>
        <taxon>Bacillati</taxon>
        <taxon>Actinomycetota</taxon>
        <taxon>Actinomycetes</taxon>
        <taxon>Micromonosporales</taxon>
        <taxon>Micromonosporaceae</taxon>
        <taxon>Planosporangium</taxon>
    </lineage>
</organism>
<accession>A0ABX0Y6I1</accession>
<dbReference type="InterPro" id="IPR031337">
    <property type="entry name" value="KDPG/KHG_AS_1"/>
</dbReference>
<sequence>MSLVLRGPADVLAVNPVIPVVVIDDARHAVPLARALLRGGIRIIEITLRTSVALSAIERVASEVPEMVIGAGTVITPEQAVAVQRAGARFIVTPGTTPRLLDFVLDSGVPLLAGASTVTEMMQLAEKGLNAMKFFPAEVCGGRAYLSAVAGPFPELRFCPTGGISAANAADYLALANVGCVGGSWLTPKATILAEDWDKIEHFARQAALLNR</sequence>
<dbReference type="CDD" id="cd00452">
    <property type="entry name" value="KDPG_aldolase"/>
    <property type="match status" value="1"/>
</dbReference>
<dbReference type="Gene3D" id="3.20.20.70">
    <property type="entry name" value="Aldolase class I"/>
    <property type="match status" value="1"/>
</dbReference>
<reference evidence="9 10" key="1">
    <citation type="submission" date="2020-03" db="EMBL/GenBank/DDBJ databases">
        <title>WGS of the type strain of Planosporangium spp.</title>
        <authorList>
            <person name="Thawai C."/>
        </authorList>
    </citation>
    <scope>NUCLEOTIDE SEQUENCE [LARGE SCALE GENOMIC DNA]</scope>
    <source>
        <strain evidence="9 10">TBRC 5610</strain>
    </source>
</reference>
<dbReference type="PANTHER" id="PTHR30246:SF1">
    <property type="entry name" value="2-DEHYDRO-3-DEOXY-6-PHOSPHOGALACTONATE ALDOLASE-RELATED"/>
    <property type="match status" value="1"/>
</dbReference>
<evidence type="ECO:0000256" key="2">
    <source>
        <dbReference type="ARBA" id="ARBA00004736"/>
    </source>
</evidence>
<evidence type="ECO:0000313" key="9">
    <source>
        <dbReference type="EMBL" id="NJC72904.1"/>
    </source>
</evidence>
<dbReference type="RefSeq" id="WP_167927817.1">
    <property type="nucleotide sequence ID" value="NZ_JAATVY010000023.1"/>
</dbReference>
<keyword evidence="8" id="KW-0119">Carbohydrate metabolism</keyword>
<dbReference type="PROSITE" id="PS00159">
    <property type="entry name" value="ALDOLASE_KDPG_KHG_1"/>
    <property type="match status" value="1"/>
</dbReference>
<keyword evidence="7" id="KW-0704">Schiff base</keyword>
<comment type="subunit">
    <text evidence="4">Homotrimer.</text>
</comment>
<dbReference type="GO" id="GO:0008700">
    <property type="term" value="F:(R,S)-4-hydroxy-2-oxoglutarate aldolase activity"/>
    <property type="evidence" value="ECO:0007669"/>
    <property type="project" value="UniProtKB-EC"/>
</dbReference>
<dbReference type="NCBIfam" id="TIGR01182">
    <property type="entry name" value="eda"/>
    <property type="match status" value="1"/>
</dbReference>
<comment type="catalytic activity">
    <reaction evidence="1">
        <text>2-dehydro-3-deoxy-6-phospho-D-gluconate = D-glyceraldehyde 3-phosphate + pyruvate</text>
        <dbReference type="Rhea" id="RHEA:17089"/>
        <dbReference type="ChEBI" id="CHEBI:15361"/>
        <dbReference type="ChEBI" id="CHEBI:57569"/>
        <dbReference type="ChEBI" id="CHEBI:59776"/>
        <dbReference type="EC" id="4.1.2.14"/>
    </reaction>
</comment>
<comment type="similarity">
    <text evidence="3">Belongs to the KHG/KDPG aldolase family.</text>
</comment>
<dbReference type="GO" id="GO:0008675">
    <property type="term" value="F:2-dehydro-3-deoxy-phosphogluconate aldolase activity"/>
    <property type="evidence" value="ECO:0007669"/>
    <property type="project" value="UniProtKB-EC"/>
</dbReference>
<protein>
    <recommendedName>
        <fullName evidence="5">2-dehydro-3-deoxy-phosphogluconate aldolase</fullName>
        <ecNumber evidence="5">4.1.2.14</ecNumber>
    </recommendedName>
</protein>
<dbReference type="InterPro" id="IPR000887">
    <property type="entry name" value="Aldlse_KDPG_KHG"/>
</dbReference>
<proteinExistence type="inferred from homology"/>
<dbReference type="EMBL" id="JAATVY010000023">
    <property type="protein sequence ID" value="NJC72904.1"/>
    <property type="molecule type" value="Genomic_DNA"/>
</dbReference>
<comment type="caution">
    <text evidence="9">The sequence shown here is derived from an EMBL/GenBank/DDBJ whole genome shotgun (WGS) entry which is preliminary data.</text>
</comment>
<evidence type="ECO:0000256" key="8">
    <source>
        <dbReference type="ARBA" id="ARBA00023277"/>
    </source>
</evidence>
<comment type="pathway">
    <text evidence="2">Carbohydrate acid metabolism; 2-dehydro-3-deoxy-D-gluconate degradation; D-glyceraldehyde 3-phosphate and pyruvate from 2-dehydro-3-deoxy-D-gluconate: step 2/2.</text>
</comment>
<evidence type="ECO:0000256" key="1">
    <source>
        <dbReference type="ARBA" id="ARBA00000654"/>
    </source>
</evidence>
<dbReference type="PROSITE" id="PS00160">
    <property type="entry name" value="ALDOLASE_KDPG_KHG_2"/>
    <property type="match status" value="1"/>
</dbReference>
<evidence type="ECO:0000313" key="10">
    <source>
        <dbReference type="Proteomes" id="UP000722989"/>
    </source>
</evidence>
<dbReference type="Pfam" id="PF01081">
    <property type="entry name" value="Aldolase"/>
    <property type="match status" value="1"/>
</dbReference>
<dbReference type="Proteomes" id="UP000722989">
    <property type="component" value="Unassembled WGS sequence"/>
</dbReference>
<dbReference type="NCBIfam" id="NF004325">
    <property type="entry name" value="PRK05718.1"/>
    <property type="match status" value="1"/>
</dbReference>
<evidence type="ECO:0000256" key="5">
    <source>
        <dbReference type="ARBA" id="ARBA00013063"/>
    </source>
</evidence>
<dbReference type="InterPro" id="IPR013785">
    <property type="entry name" value="Aldolase_TIM"/>
</dbReference>
<evidence type="ECO:0000256" key="4">
    <source>
        <dbReference type="ARBA" id="ARBA00011233"/>
    </source>
</evidence>
<name>A0ABX0Y6I1_9ACTN</name>
<dbReference type="PANTHER" id="PTHR30246">
    <property type="entry name" value="2-KETO-3-DEOXY-6-PHOSPHOGLUCONATE ALDOLASE"/>
    <property type="match status" value="1"/>
</dbReference>
<evidence type="ECO:0000256" key="7">
    <source>
        <dbReference type="ARBA" id="ARBA00023270"/>
    </source>
</evidence>
<evidence type="ECO:0000256" key="6">
    <source>
        <dbReference type="ARBA" id="ARBA00023239"/>
    </source>
</evidence>